<feature type="domain" description="SMP-LTD" evidence="11">
    <location>
        <begin position="354"/>
        <end position="609"/>
    </location>
</feature>
<feature type="compositionally biased region" description="Pro residues" evidence="9">
    <location>
        <begin position="615"/>
        <end position="631"/>
    </location>
</feature>
<dbReference type="InterPro" id="IPR057080">
    <property type="entry name" value="PH_SMPa"/>
</dbReference>
<evidence type="ECO:0000256" key="9">
    <source>
        <dbReference type="SAM" id="MobiDB-lite"/>
    </source>
</evidence>
<feature type="region of interest" description="Disordered" evidence="9">
    <location>
        <begin position="778"/>
        <end position="801"/>
    </location>
</feature>
<evidence type="ECO:0000313" key="12">
    <source>
        <dbReference type="EMBL" id="CAH1446461.1"/>
    </source>
</evidence>
<keyword evidence="5 10" id="KW-1133">Transmembrane helix</keyword>
<evidence type="ECO:0000256" key="10">
    <source>
        <dbReference type="SAM" id="Phobius"/>
    </source>
</evidence>
<dbReference type="PROSITE" id="PS51847">
    <property type="entry name" value="SMP"/>
    <property type="match status" value="1"/>
</dbReference>
<dbReference type="PANTHER" id="PTHR13466">
    <property type="entry name" value="TEX2 PROTEIN-RELATED"/>
    <property type="match status" value="1"/>
</dbReference>
<evidence type="ECO:0000256" key="1">
    <source>
        <dbReference type="ARBA" id="ARBA00004586"/>
    </source>
</evidence>
<feature type="compositionally biased region" description="Low complexity" evidence="9">
    <location>
        <begin position="652"/>
        <end position="662"/>
    </location>
</feature>
<gene>
    <name evidence="12" type="ORF">LVIROSA_LOCUS32152</name>
</gene>
<dbReference type="EMBL" id="CAKMRJ010005523">
    <property type="protein sequence ID" value="CAH1446461.1"/>
    <property type="molecule type" value="Genomic_DNA"/>
</dbReference>
<evidence type="ECO:0000256" key="2">
    <source>
        <dbReference type="ARBA" id="ARBA00022448"/>
    </source>
</evidence>
<evidence type="ECO:0000256" key="4">
    <source>
        <dbReference type="ARBA" id="ARBA00022824"/>
    </source>
</evidence>
<evidence type="ECO:0000256" key="7">
    <source>
        <dbReference type="ARBA" id="ARBA00023121"/>
    </source>
</evidence>
<name>A0AAU9P8K3_9ASTR</name>
<evidence type="ECO:0000256" key="8">
    <source>
        <dbReference type="ARBA" id="ARBA00023136"/>
    </source>
</evidence>
<dbReference type="AlphaFoldDB" id="A0AAU9P8K3"/>
<feature type="compositionally biased region" description="Basic and acidic residues" evidence="9">
    <location>
        <begin position="292"/>
        <end position="301"/>
    </location>
</feature>
<evidence type="ECO:0000256" key="6">
    <source>
        <dbReference type="ARBA" id="ARBA00023055"/>
    </source>
</evidence>
<keyword evidence="3 10" id="KW-0812">Transmembrane</keyword>
<dbReference type="InterPro" id="IPR031468">
    <property type="entry name" value="SMP_LBD"/>
</dbReference>
<keyword evidence="7" id="KW-0446">Lipid-binding</keyword>
<keyword evidence="6" id="KW-0445">Lipid transport</keyword>
<dbReference type="GO" id="GO:0006869">
    <property type="term" value="P:lipid transport"/>
    <property type="evidence" value="ECO:0007669"/>
    <property type="project" value="UniProtKB-KW"/>
</dbReference>
<organism evidence="12 13">
    <name type="scientific">Lactuca virosa</name>
    <dbReference type="NCBI Taxonomy" id="75947"/>
    <lineage>
        <taxon>Eukaryota</taxon>
        <taxon>Viridiplantae</taxon>
        <taxon>Streptophyta</taxon>
        <taxon>Embryophyta</taxon>
        <taxon>Tracheophyta</taxon>
        <taxon>Spermatophyta</taxon>
        <taxon>Magnoliopsida</taxon>
        <taxon>eudicotyledons</taxon>
        <taxon>Gunneridae</taxon>
        <taxon>Pentapetalae</taxon>
        <taxon>asterids</taxon>
        <taxon>campanulids</taxon>
        <taxon>Asterales</taxon>
        <taxon>Asteraceae</taxon>
        <taxon>Cichorioideae</taxon>
        <taxon>Cichorieae</taxon>
        <taxon>Lactucinae</taxon>
        <taxon>Lactuca</taxon>
    </lineage>
</organism>
<dbReference type="GO" id="GO:0008289">
    <property type="term" value="F:lipid binding"/>
    <property type="evidence" value="ECO:0007669"/>
    <property type="project" value="UniProtKB-KW"/>
</dbReference>
<keyword evidence="4" id="KW-0256">Endoplasmic reticulum</keyword>
<dbReference type="PANTHER" id="PTHR13466:SF0">
    <property type="entry name" value="SMP-LTD DOMAIN-CONTAINING PROTEIN"/>
    <property type="match status" value="1"/>
</dbReference>
<evidence type="ECO:0000256" key="5">
    <source>
        <dbReference type="ARBA" id="ARBA00022989"/>
    </source>
</evidence>
<accession>A0AAU9P8K3</accession>
<sequence>MGKSFSNFRYVDCDDQHSPRHMLMLLHSVQAGNPTSNTTPLHRFLIRQSLGALYDQYLKHGYGGLSLFVGFVVGALAVIGVEVVGVLFFIQKLGRKTKEDAVKVAKSRSHEREEPPFSFPDKQGWVWILEKEKIPKTLPSFDKGSRSQKRKNEIVEVSPVRKHASIKDLSLILIEPDGTLTKIPLSGCTVEAVSATKFTHQKVGQKISCQSGKQVITLRLASCDDKEKLKWFHKSLSDFHSYLGSLNVEYPSFLKPSIGFNPETGDKTIKIDTSSSKVRHFLKKLAKKTSKAGREDKKEKSNPVQDSSSVGSSSKHKKQNHSTEEEIVQALLTPRSDTDSTHSINKMASDDGTLCCNLLISRLFFDAKSNADLKNSIQARIQRTLSTIRTPSYIGEIVCTGVNPGNIPPYIHGMRVLPSDLKEVVAMEIDIEYYGGAVLDIETRLEVQELENPETMNSDSKSVNDVTSDLLEGVGYYEKQLKLNEHKGDEIRKLEEVKSFKGDEQASSSSAVSKWKSVLNSVAKQVSQVPLSMAIRVTTLRGTLRVHIKPPPSDQLWFGFTSMPDIEFSLESSVGDHKITSGHIALFIIGKFKTAIRETMPPLLYLPILNLPPTPPPLPPPPPTPTPPPPTTTTTTTTTTEPTIVHEPHPCQPSQEPYPQEPQDVHNTSNRSLESVSETDEQNLGANEDPVSVDEKTPLLESEEHGQEADLTVSLRSVDEKREVKLPSWQLHPLPPQPVVVTSEESNDMAEGEDARLRRMGTKAKMLGLRKKMGEKLEEKRRNIEEKGRHIVEKMRGPGGS</sequence>
<comment type="caution">
    <text evidence="12">The sequence shown here is derived from an EMBL/GenBank/DDBJ whole genome shotgun (WGS) entry which is preliminary data.</text>
</comment>
<dbReference type="CDD" id="cd21675">
    <property type="entry name" value="SMP_TEX2"/>
    <property type="match status" value="1"/>
</dbReference>
<feature type="compositionally biased region" description="Low complexity" evidence="9">
    <location>
        <begin position="632"/>
        <end position="643"/>
    </location>
</feature>
<dbReference type="Pfam" id="PF23065">
    <property type="entry name" value="PH_SMPa"/>
    <property type="match status" value="1"/>
</dbReference>
<dbReference type="GO" id="GO:0005789">
    <property type="term" value="C:endoplasmic reticulum membrane"/>
    <property type="evidence" value="ECO:0007669"/>
    <property type="project" value="UniProtKB-SubCell"/>
</dbReference>
<keyword evidence="2" id="KW-0813">Transport</keyword>
<keyword evidence="13" id="KW-1185">Reference proteome</keyword>
<keyword evidence="8 10" id="KW-0472">Membrane</keyword>
<protein>
    <recommendedName>
        <fullName evidence="11">SMP-LTD domain-containing protein</fullName>
    </recommendedName>
</protein>
<evidence type="ECO:0000259" key="11">
    <source>
        <dbReference type="PROSITE" id="PS51847"/>
    </source>
</evidence>
<dbReference type="Proteomes" id="UP001157418">
    <property type="component" value="Unassembled WGS sequence"/>
</dbReference>
<evidence type="ECO:0000313" key="13">
    <source>
        <dbReference type="Proteomes" id="UP001157418"/>
    </source>
</evidence>
<feature type="region of interest" description="Disordered" evidence="9">
    <location>
        <begin position="287"/>
        <end position="324"/>
    </location>
</feature>
<reference evidence="12 13" key="1">
    <citation type="submission" date="2022-01" db="EMBL/GenBank/DDBJ databases">
        <authorList>
            <person name="Xiong W."/>
            <person name="Schranz E."/>
        </authorList>
    </citation>
    <scope>NUCLEOTIDE SEQUENCE [LARGE SCALE GENOMIC DNA]</scope>
</reference>
<proteinExistence type="predicted"/>
<evidence type="ECO:0000256" key="3">
    <source>
        <dbReference type="ARBA" id="ARBA00022692"/>
    </source>
</evidence>
<feature type="compositionally biased region" description="Polar residues" evidence="9">
    <location>
        <begin position="665"/>
        <end position="676"/>
    </location>
</feature>
<feature type="transmembrane region" description="Helical" evidence="10">
    <location>
        <begin position="67"/>
        <end position="90"/>
    </location>
</feature>
<feature type="region of interest" description="Disordered" evidence="9">
    <location>
        <begin position="615"/>
        <end position="693"/>
    </location>
</feature>
<comment type="subcellular location">
    <subcellularLocation>
        <location evidence="1">Endoplasmic reticulum membrane</location>
    </subcellularLocation>
</comment>